<dbReference type="InterPro" id="IPR029063">
    <property type="entry name" value="SAM-dependent_MTases_sf"/>
</dbReference>
<dbReference type="Gene3D" id="3.40.50.150">
    <property type="entry name" value="Vaccinia Virus protein VP39"/>
    <property type="match status" value="1"/>
</dbReference>
<organism evidence="2 3">
    <name type="scientific">Humibacillus xanthopallidus</name>
    <dbReference type="NCBI Taxonomy" id="412689"/>
    <lineage>
        <taxon>Bacteria</taxon>
        <taxon>Bacillati</taxon>
        <taxon>Actinomycetota</taxon>
        <taxon>Actinomycetes</taxon>
        <taxon>Micrococcales</taxon>
        <taxon>Intrasporangiaceae</taxon>
        <taxon>Humibacillus</taxon>
    </lineage>
</organism>
<name>A0A543PL14_9MICO</name>
<evidence type="ECO:0000313" key="3">
    <source>
        <dbReference type="Proteomes" id="UP000320085"/>
    </source>
</evidence>
<evidence type="ECO:0000259" key="1">
    <source>
        <dbReference type="Pfam" id="PF13649"/>
    </source>
</evidence>
<evidence type="ECO:0000313" key="2">
    <source>
        <dbReference type="EMBL" id="TQN44761.1"/>
    </source>
</evidence>
<dbReference type="CDD" id="cd02440">
    <property type="entry name" value="AdoMet_MTases"/>
    <property type="match status" value="1"/>
</dbReference>
<keyword evidence="2" id="KW-0489">Methyltransferase</keyword>
<gene>
    <name evidence="2" type="ORF">FHX52_3982</name>
</gene>
<comment type="caution">
    <text evidence="2">The sequence shown here is derived from an EMBL/GenBank/DDBJ whole genome shotgun (WGS) entry which is preliminary data.</text>
</comment>
<dbReference type="GO" id="GO:0008168">
    <property type="term" value="F:methyltransferase activity"/>
    <property type="evidence" value="ECO:0007669"/>
    <property type="project" value="UniProtKB-KW"/>
</dbReference>
<dbReference type="AlphaFoldDB" id="A0A543PL14"/>
<reference evidence="2 3" key="1">
    <citation type="submission" date="2019-06" db="EMBL/GenBank/DDBJ databases">
        <title>Sequencing the genomes of 1000 actinobacteria strains.</title>
        <authorList>
            <person name="Klenk H.-P."/>
        </authorList>
    </citation>
    <scope>NUCLEOTIDE SEQUENCE [LARGE SCALE GENOMIC DNA]</scope>
    <source>
        <strain evidence="2 3">DSM 21776</strain>
    </source>
</reference>
<feature type="domain" description="Methyltransferase" evidence="1">
    <location>
        <begin position="45"/>
        <end position="137"/>
    </location>
</feature>
<dbReference type="SUPFAM" id="SSF53335">
    <property type="entry name" value="S-adenosyl-L-methionine-dependent methyltransferases"/>
    <property type="match status" value="1"/>
</dbReference>
<keyword evidence="2" id="KW-0808">Transferase</keyword>
<dbReference type="Proteomes" id="UP000320085">
    <property type="component" value="Unassembled WGS sequence"/>
</dbReference>
<sequence length="244" mass="26752">MTSSDLWDDATAQRYDEAAADMFAPEVLGPTLDVLAELAGSGPALELAIGTGRVGVPLLDRGVAVTGIELSAPMVAQLRRKVDEATLPVTVGDMATTTVPGEFALVYLVFNTIGNLRTQAEQVACFRNAARHLRPGGRFVIELWVPPLRRFPPGQAGVPFDISERHLGFDTYDLATQQGTSHHYTTEPDGSIRYGASNFRYIWPGECDLMAQLAGLELDHRWADWTRSPFTSDSESYVSVWRKP</sequence>
<proteinExistence type="predicted"/>
<protein>
    <submittedName>
        <fullName evidence="2">Methyltransferase family protein</fullName>
    </submittedName>
</protein>
<dbReference type="RefSeq" id="WP_141824073.1">
    <property type="nucleotide sequence ID" value="NZ_BAAAQC010000017.1"/>
</dbReference>
<dbReference type="Pfam" id="PF13649">
    <property type="entry name" value="Methyltransf_25"/>
    <property type="match status" value="1"/>
</dbReference>
<dbReference type="InterPro" id="IPR041698">
    <property type="entry name" value="Methyltransf_25"/>
</dbReference>
<dbReference type="OrthoDB" id="3172472at2"/>
<dbReference type="GO" id="GO:0032259">
    <property type="term" value="P:methylation"/>
    <property type="evidence" value="ECO:0007669"/>
    <property type="project" value="UniProtKB-KW"/>
</dbReference>
<accession>A0A543PL14</accession>
<dbReference type="EMBL" id="VFQF01000003">
    <property type="protein sequence ID" value="TQN44761.1"/>
    <property type="molecule type" value="Genomic_DNA"/>
</dbReference>